<evidence type="ECO:0000259" key="5">
    <source>
        <dbReference type="PROSITE" id="PS51081"/>
    </source>
</evidence>
<dbReference type="Pfam" id="PF21361">
    <property type="entry name" value="Sina_ZnF"/>
    <property type="match status" value="1"/>
</dbReference>
<dbReference type="GO" id="GO:0008270">
    <property type="term" value="F:zinc ion binding"/>
    <property type="evidence" value="ECO:0007669"/>
    <property type="project" value="UniProtKB-KW"/>
</dbReference>
<dbReference type="PROSITE" id="PS51081">
    <property type="entry name" value="ZF_SIAH"/>
    <property type="match status" value="1"/>
</dbReference>
<evidence type="ECO:0000256" key="2">
    <source>
        <dbReference type="ARBA" id="ARBA00022771"/>
    </source>
</evidence>
<evidence type="ECO:0000256" key="3">
    <source>
        <dbReference type="ARBA" id="ARBA00022833"/>
    </source>
</evidence>
<dbReference type="AlphaFoldDB" id="A0AAW1V9W6"/>
<evidence type="ECO:0000313" key="7">
    <source>
        <dbReference type="Proteomes" id="UP001431783"/>
    </source>
</evidence>
<evidence type="ECO:0000256" key="4">
    <source>
        <dbReference type="PROSITE-ProRule" id="PRU00455"/>
    </source>
</evidence>
<accession>A0AAW1V9W6</accession>
<keyword evidence="1" id="KW-0479">Metal-binding</keyword>
<name>A0AAW1V9W6_9CUCU</name>
<dbReference type="EMBL" id="JARQZJ010000132">
    <property type="protein sequence ID" value="KAK9892159.1"/>
    <property type="molecule type" value="Genomic_DNA"/>
</dbReference>
<keyword evidence="7" id="KW-1185">Reference proteome</keyword>
<dbReference type="Proteomes" id="UP001431783">
    <property type="component" value="Unassembled WGS sequence"/>
</dbReference>
<organism evidence="6 7">
    <name type="scientific">Henosepilachna vigintioctopunctata</name>
    <dbReference type="NCBI Taxonomy" id="420089"/>
    <lineage>
        <taxon>Eukaryota</taxon>
        <taxon>Metazoa</taxon>
        <taxon>Ecdysozoa</taxon>
        <taxon>Arthropoda</taxon>
        <taxon>Hexapoda</taxon>
        <taxon>Insecta</taxon>
        <taxon>Pterygota</taxon>
        <taxon>Neoptera</taxon>
        <taxon>Endopterygota</taxon>
        <taxon>Coleoptera</taxon>
        <taxon>Polyphaga</taxon>
        <taxon>Cucujiformia</taxon>
        <taxon>Coccinelloidea</taxon>
        <taxon>Coccinellidae</taxon>
        <taxon>Epilachninae</taxon>
        <taxon>Epilachnini</taxon>
        <taxon>Henosepilachna</taxon>
    </lineage>
</organism>
<dbReference type="InterPro" id="IPR013010">
    <property type="entry name" value="Znf_SIAH"/>
</dbReference>
<evidence type="ECO:0000256" key="1">
    <source>
        <dbReference type="ARBA" id="ARBA00022723"/>
    </source>
</evidence>
<proteinExistence type="predicted"/>
<sequence>MESVKEMCFFEEDAVNYDVCLQSIKQIIRKILKCFICGEECRPKFVQTTEGELVCGYCIRIHGPSLGCELSCMYKHQGCHFKGKGATLEEHQKVCEYVSTLCIIKPCPWRGRQSELFDHFQTDHSKLIKIYGPNDKEICITFGKGGTVYAHMIKTFGKVFGVFLMKCPGMFHYVATNLEPFDATKYLWIIHFEFENGEKRTIHLDATQSYNQNALFARSLHILPLNDLPLDMMDQDYRINIMKKPLAQ</sequence>
<dbReference type="InterPro" id="IPR013083">
    <property type="entry name" value="Znf_RING/FYVE/PHD"/>
</dbReference>
<reference evidence="6 7" key="1">
    <citation type="submission" date="2023-03" db="EMBL/GenBank/DDBJ databases">
        <title>Genome insight into feeding habits of ladybird beetles.</title>
        <authorList>
            <person name="Li H.-S."/>
            <person name="Huang Y.-H."/>
            <person name="Pang H."/>
        </authorList>
    </citation>
    <scope>NUCLEOTIDE SEQUENCE [LARGE SCALE GENOMIC DNA]</scope>
    <source>
        <strain evidence="6">SYSU_2023b</strain>
        <tissue evidence="6">Whole body</tissue>
    </source>
</reference>
<protein>
    <recommendedName>
        <fullName evidence="5">SIAH-type domain-containing protein</fullName>
    </recommendedName>
</protein>
<keyword evidence="3" id="KW-0862">Zinc</keyword>
<dbReference type="Gene3D" id="3.30.40.10">
    <property type="entry name" value="Zinc/RING finger domain, C3HC4 (zinc finger)"/>
    <property type="match status" value="1"/>
</dbReference>
<dbReference type="SUPFAM" id="SSF49599">
    <property type="entry name" value="TRAF domain-like"/>
    <property type="match status" value="1"/>
</dbReference>
<comment type="caution">
    <text evidence="6">The sequence shown here is derived from an EMBL/GenBank/DDBJ whole genome shotgun (WGS) entry which is preliminary data.</text>
</comment>
<gene>
    <name evidence="6" type="ORF">WA026_018361</name>
</gene>
<evidence type="ECO:0000313" key="6">
    <source>
        <dbReference type="EMBL" id="KAK9892159.1"/>
    </source>
</evidence>
<keyword evidence="2 4" id="KW-0863">Zinc-finger</keyword>
<feature type="domain" description="SIAH-type" evidence="5">
    <location>
        <begin position="67"/>
        <end position="125"/>
    </location>
</feature>